<comment type="caution">
    <text evidence="1">The sequence shown here is derived from an EMBL/GenBank/DDBJ whole genome shotgun (WGS) entry which is preliminary data.</text>
</comment>
<reference evidence="2" key="1">
    <citation type="journal article" date="2023" name="Front. Plant Sci.">
        <title>Chromosomal-level genome assembly of Melastoma candidum provides insights into trichome evolution.</title>
        <authorList>
            <person name="Zhong Y."/>
            <person name="Wu W."/>
            <person name="Sun C."/>
            <person name="Zou P."/>
            <person name="Liu Y."/>
            <person name="Dai S."/>
            <person name="Zhou R."/>
        </authorList>
    </citation>
    <scope>NUCLEOTIDE SEQUENCE [LARGE SCALE GENOMIC DNA]</scope>
</reference>
<gene>
    <name evidence="1" type="ORF">MLD38_022504</name>
</gene>
<keyword evidence="2" id="KW-1185">Reference proteome</keyword>
<evidence type="ECO:0000313" key="1">
    <source>
        <dbReference type="EMBL" id="KAI4366656.1"/>
    </source>
</evidence>
<dbReference type="Proteomes" id="UP001057402">
    <property type="component" value="Chromosome 6"/>
</dbReference>
<dbReference type="EMBL" id="CM042885">
    <property type="protein sequence ID" value="KAI4366656.1"/>
    <property type="molecule type" value="Genomic_DNA"/>
</dbReference>
<evidence type="ECO:0000313" key="2">
    <source>
        <dbReference type="Proteomes" id="UP001057402"/>
    </source>
</evidence>
<proteinExistence type="predicted"/>
<organism evidence="1 2">
    <name type="scientific">Melastoma candidum</name>
    <dbReference type="NCBI Taxonomy" id="119954"/>
    <lineage>
        <taxon>Eukaryota</taxon>
        <taxon>Viridiplantae</taxon>
        <taxon>Streptophyta</taxon>
        <taxon>Embryophyta</taxon>
        <taxon>Tracheophyta</taxon>
        <taxon>Spermatophyta</taxon>
        <taxon>Magnoliopsida</taxon>
        <taxon>eudicotyledons</taxon>
        <taxon>Gunneridae</taxon>
        <taxon>Pentapetalae</taxon>
        <taxon>rosids</taxon>
        <taxon>malvids</taxon>
        <taxon>Myrtales</taxon>
        <taxon>Melastomataceae</taxon>
        <taxon>Melastomatoideae</taxon>
        <taxon>Melastomateae</taxon>
        <taxon>Melastoma</taxon>
    </lineage>
</organism>
<name>A0ACB9QJD5_9MYRT</name>
<sequence length="567" mass="64108">MDGESENLTALKRAYAEMILNTAREAASRFADADRRAARFHRELCFVRDDAVRMLVKLKRMLDAKTIEAETTVAKKEEQIEELEAQLEEAESKILDLRMELENVRDELEIEKAKNNPQSSAENKSSSDSDLSDRRINSLEPIVPYLSDSELNNAANQNNKERLTTDREMVQMSCNGIDPVGRLADPSPEEAVDQKTDLATMVIGRKEPELYRNRCTQRVRAFEGRLLQGTLGCELNSSACDKGENEVHAFTQSRNLEIAKMIPLQKLERPAIMREKKSKTSWAKKTKSSQIPVYSKQWRRQHLVSSLSPSQSYFTKNGVDVDKGFRTDQIESVHDADAQDGPLNLEKRRQSGDLDTIEGKTVKRNGRQKARKGKNLNDEFQFPNQSNITESSHFHLGQATPIEVKTKSKEFDNIGIINEENSVRSTGSGFFAKEGDELKEFPLSTKHKDDIAVNNVLVPYEESEPGSNSVNSDVDVERNVQEDGSCVQSEDNRLVKYTFQRKRKKAFSSNDSENKAPLGNTVKKHAGNLVKRRLEAKACKATNENSRDSRRLAQVARQLIALSGKRW</sequence>
<accession>A0ACB9QJD5</accession>
<protein>
    <submittedName>
        <fullName evidence="1">Uncharacterized protein</fullName>
    </submittedName>
</protein>